<dbReference type="Proteomes" id="UP001500399">
    <property type="component" value="Unassembled WGS sequence"/>
</dbReference>
<evidence type="ECO:0000259" key="1">
    <source>
        <dbReference type="Pfam" id="PF01510"/>
    </source>
</evidence>
<evidence type="ECO:0000313" key="2">
    <source>
        <dbReference type="EMBL" id="GAA0206153.1"/>
    </source>
</evidence>
<dbReference type="InterPro" id="IPR036505">
    <property type="entry name" value="Amidase/PGRP_sf"/>
</dbReference>
<name>A0ABN0SY41_9FIRM</name>
<dbReference type="SUPFAM" id="SSF55846">
    <property type="entry name" value="N-acetylmuramoyl-L-alanine amidase-like"/>
    <property type="match status" value="1"/>
</dbReference>
<accession>A0ABN0SY41</accession>
<dbReference type="RefSeq" id="WP_304986320.1">
    <property type="nucleotide sequence ID" value="NZ_BAAACR010000004.1"/>
</dbReference>
<sequence length="219" mass="24189">MAHVLHPSQMRRVSPAELESLAMYYREAIADAAAAQGRETKVYLHWSAGHYGQFWSDYHVQIDRDGEIYVIADGALDDVLAATWQRNSGSVSICILGCLGATTNNLGAEPPTDAQIEGMAKAIAALCNGLWLTIDKQRVLTHGEAAANEDGIRSHPAYALWHDEIHDGDTRWDLEYLGTMESPKYFPAATDGMRGGDVLRGKANWYRKAWAERGETPND</sequence>
<comment type="caution">
    <text evidence="2">The sequence shown here is derived from an EMBL/GenBank/DDBJ whole genome shotgun (WGS) entry which is preliminary data.</text>
</comment>
<feature type="domain" description="N-acetylmuramoyl-L-alanine amidase" evidence="1">
    <location>
        <begin position="47"/>
        <end position="146"/>
    </location>
</feature>
<reference evidence="2 3" key="1">
    <citation type="journal article" date="2019" name="Int. J. Syst. Evol. Microbiol.">
        <title>The Global Catalogue of Microorganisms (GCM) 10K type strain sequencing project: providing services to taxonomists for standard genome sequencing and annotation.</title>
        <authorList>
            <consortium name="The Broad Institute Genomics Platform"/>
            <consortium name="The Broad Institute Genome Sequencing Center for Infectious Disease"/>
            <person name="Wu L."/>
            <person name="Ma J."/>
        </authorList>
    </citation>
    <scope>NUCLEOTIDE SEQUENCE [LARGE SCALE GENOMIC DNA]</scope>
    <source>
        <strain evidence="2 3">JCM 8542</strain>
    </source>
</reference>
<keyword evidence="3" id="KW-1185">Reference proteome</keyword>
<dbReference type="EMBL" id="BAAACR010000004">
    <property type="protein sequence ID" value="GAA0206153.1"/>
    <property type="molecule type" value="Genomic_DNA"/>
</dbReference>
<dbReference type="InterPro" id="IPR002502">
    <property type="entry name" value="Amidase_domain"/>
</dbReference>
<organism evidence="2 3">
    <name type="scientific">Selenomonas dianae</name>
    <dbReference type="NCBI Taxonomy" id="135079"/>
    <lineage>
        <taxon>Bacteria</taxon>
        <taxon>Bacillati</taxon>
        <taxon>Bacillota</taxon>
        <taxon>Negativicutes</taxon>
        <taxon>Selenomonadales</taxon>
        <taxon>Selenomonadaceae</taxon>
        <taxon>Selenomonas</taxon>
    </lineage>
</organism>
<gene>
    <name evidence="2" type="ORF">GCM10008919_06740</name>
</gene>
<dbReference type="Pfam" id="PF01510">
    <property type="entry name" value="Amidase_2"/>
    <property type="match status" value="1"/>
</dbReference>
<dbReference type="Gene3D" id="3.40.80.10">
    <property type="entry name" value="Peptidoglycan recognition protein-like"/>
    <property type="match status" value="1"/>
</dbReference>
<proteinExistence type="predicted"/>
<evidence type="ECO:0000313" key="3">
    <source>
        <dbReference type="Proteomes" id="UP001500399"/>
    </source>
</evidence>
<protein>
    <recommendedName>
        <fullName evidence="1">N-acetylmuramoyl-L-alanine amidase domain-containing protein</fullName>
    </recommendedName>
</protein>